<dbReference type="InterPro" id="IPR003329">
    <property type="entry name" value="Cytidylyl_trans"/>
</dbReference>
<dbReference type="STRING" id="631362.Thi970DRAFT_02564"/>
<organism evidence="1 2">
    <name type="scientific">Thiorhodovibrio frisius</name>
    <dbReference type="NCBI Taxonomy" id="631362"/>
    <lineage>
        <taxon>Bacteria</taxon>
        <taxon>Pseudomonadati</taxon>
        <taxon>Pseudomonadota</taxon>
        <taxon>Gammaproteobacteria</taxon>
        <taxon>Chromatiales</taxon>
        <taxon>Chromatiaceae</taxon>
        <taxon>Thiorhodovibrio</taxon>
    </lineage>
</organism>
<dbReference type="Pfam" id="PF02348">
    <property type="entry name" value="CTP_transf_3"/>
    <property type="match status" value="1"/>
</dbReference>
<protein>
    <submittedName>
        <fullName evidence="1">Spore coat polysaccharide biosynthesis protein F, CMP-KDO synthetase</fullName>
    </submittedName>
</protein>
<dbReference type="PANTHER" id="PTHR42866:SF1">
    <property type="entry name" value="SPORE COAT POLYSACCHARIDE BIOSYNTHESIS PROTEIN SPSF"/>
    <property type="match status" value="1"/>
</dbReference>
<dbReference type="eggNOG" id="COG1861">
    <property type="taxonomic scope" value="Bacteria"/>
</dbReference>
<dbReference type="EMBL" id="JH603169">
    <property type="protein sequence ID" value="EIC22311.1"/>
    <property type="molecule type" value="Genomic_DNA"/>
</dbReference>
<reference evidence="1 2" key="2">
    <citation type="submission" date="2011-11" db="EMBL/GenBank/DDBJ databases">
        <authorList>
            <consortium name="US DOE Joint Genome Institute"/>
            <person name="Lucas S."/>
            <person name="Han J."/>
            <person name="Lapidus A."/>
            <person name="Cheng J.-F."/>
            <person name="Goodwin L."/>
            <person name="Pitluck S."/>
            <person name="Peters L."/>
            <person name="Ovchinnikova G."/>
            <person name="Zhang X."/>
            <person name="Detter J.C."/>
            <person name="Han C."/>
            <person name="Tapia R."/>
            <person name="Land M."/>
            <person name="Hauser L."/>
            <person name="Kyrpides N."/>
            <person name="Ivanova N."/>
            <person name="Pagani I."/>
            <person name="Vogl K."/>
            <person name="Liu Z."/>
            <person name="Overmann J."/>
            <person name="Frigaard N.-U."/>
            <person name="Bryant D."/>
            <person name="Woyke T."/>
        </authorList>
    </citation>
    <scope>NUCLEOTIDE SEQUENCE [LARGE SCALE GENOMIC DNA]</scope>
    <source>
        <strain evidence="1 2">970</strain>
    </source>
</reference>
<dbReference type="RefSeq" id="WP_009149032.1">
    <property type="nucleotide sequence ID" value="NZ_CP121471.1"/>
</dbReference>
<accession>H8Z0A3</accession>
<dbReference type="PANTHER" id="PTHR42866">
    <property type="entry name" value="3-DEOXY-MANNO-OCTULOSONATE CYTIDYLYLTRANSFERASE"/>
    <property type="match status" value="1"/>
</dbReference>
<dbReference type="GO" id="GO:0005829">
    <property type="term" value="C:cytosol"/>
    <property type="evidence" value="ECO:0007669"/>
    <property type="project" value="TreeGrafter"/>
</dbReference>
<sequence>MKIVGIVQARMGATRLPNKMMLCLHGYPVVEWVFKRVSQASTLDALIFALPTTAADDLLADYLTGLGATVARGSETDVLSRFHSAANAAEATAVVRVCADNPLVSATEIDRLVGFYRQGGHRYAYNHIPKGNSYPNGLGAEIASMELLDGLHREATSTKHREHIFSYLWDQLEKGDHPPGTIDPSDKRLAHPELSLDLDTMDDYRRLLALDLYPEMSAIEIVNAALHIKHGTLNGTKFS</sequence>
<reference evidence="2" key="1">
    <citation type="submission" date="2011-06" db="EMBL/GenBank/DDBJ databases">
        <authorList>
            <consortium name="US DOE Joint Genome Institute (JGI-PGF)"/>
            <person name="Lucas S."/>
            <person name="Han J."/>
            <person name="Lapidus A."/>
            <person name="Cheng J.-F."/>
            <person name="Goodwin L."/>
            <person name="Pitluck S."/>
            <person name="Peters L."/>
            <person name="Land M.L."/>
            <person name="Hauser L."/>
            <person name="Vogl K."/>
            <person name="Liu Z."/>
            <person name="Overmann J."/>
            <person name="Frigaard N.-U."/>
            <person name="Bryant D.A."/>
            <person name="Woyke T.J."/>
        </authorList>
    </citation>
    <scope>NUCLEOTIDE SEQUENCE [LARGE SCALE GENOMIC DNA]</scope>
    <source>
        <strain evidence="2">970</strain>
    </source>
</reference>
<dbReference type="Gene3D" id="3.90.550.10">
    <property type="entry name" value="Spore Coat Polysaccharide Biosynthesis Protein SpsA, Chain A"/>
    <property type="match status" value="1"/>
</dbReference>
<dbReference type="OrthoDB" id="9801052at2"/>
<proteinExistence type="predicted"/>
<evidence type="ECO:0000313" key="1">
    <source>
        <dbReference type="EMBL" id="EIC22311.1"/>
    </source>
</evidence>
<dbReference type="AlphaFoldDB" id="H8Z0A3"/>
<keyword evidence="2" id="KW-1185">Reference proteome</keyword>
<dbReference type="SUPFAM" id="SSF53448">
    <property type="entry name" value="Nucleotide-diphospho-sugar transferases"/>
    <property type="match status" value="1"/>
</dbReference>
<dbReference type="Proteomes" id="UP000002964">
    <property type="component" value="Unassembled WGS sequence"/>
</dbReference>
<name>H8Z0A3_9GAMM</name>
<dbReference type="HOGENOM" id="CLU_072501_0_0_6"/>
<evidence type="ECO:0000313" key="2">
    <source>
        <dbReference type="Proteomes" id="UP000002964"/>
    </source>
</evidence>
<gene>
    <name evidence="1" type="ORF">Thi970DRAFT_02564</name>
</gene>
<dbReference type="InterPro" id="IPR029044">
    <property type="entry name" value="Nucleotide-diphossugar_trans"/>
</dbReference>